<feature type="domain" description="CUB" evidence="4">
    <location>
        <begin position="39"/>
        <end position="151"/>
    </location>
</feature>
<feature type="signal peptide" evidence="3">
    <location>
        <begin position="1"/>
        <end position="31"/>
    </location>
</feature>
<dbReference type="Gene3D" id="2.60.120.290">
    <property type="entry name" value="Spermadhesin, CUB domain"/>
    <property type="match status" value="2"/>
</dbReference>
<organism evidence="5 6">
    <name type="scientific">Hymenobacter mucosus</name>
    <dbReference type="NCBI Taxonomy" id="1411120"/>
    <lineage>
        <taxon>Bacteria</taxon>
        <taxon>Pseudomonadati</taxon>
        <taxon>Bacteroidota</taxon>
        <taxon>Cytophagia</taxon>
        <taxon>Cytophagales</taxon>
        <taxon>Hymenobacteraceae</taxon>
        <taxon>Hymenobacter</taxon>
    </lineage>
</organism>
<dbReference type="InterPro" id="IPR011635">
    <property type="entry name" value="CARDB"/>
</dbReference>
<proteinExistence type="predicted"/>
<evidence type="ECO:0000256" key="1">
    <source>
        <dbReference type="ARBA" id="ARBA00022737"/>
    </source>
</evidence>
<dbReference type="Pfam" id="PF00431">
    <property type="entry name" value="CUB"/>
    <property type="match status" value="2"/>
</dbReference>
<dbReference type="Pfam" id="PF18962">
    <property type="entry name" value="Por_Secre_tail"/>
    <property type="match status" value="1"/>
</dbReference>
<dbReference type="PROSITE" id="PS01180">
    <property type="entry name" value="CUB"/>
    <property type="match status" value="1"/>
</dbReference>
<keyword evidence="2" id="KW-1015">Disulfide bond</keyword>
<evidence type="ECO:0000256" key="2">
    <source>
        <dbReference type="ARBA" id="ARBA00023157"/>
    </source>
</evidence>
<evidence type="ECO:0000256" key="3">
    <source>
        <dbReference type="SAM" id="SignalP"/>
    </source>
</evidence>
<dbReference type="NCBIfam" id="TIGR04183">
    <property type="entry name" value="Por_Secre_tail"/>
    <property type="match status" value="1"/>
</dbReference>
<dbReference type="Pfam" id="PF07705">
    <property type="entry name" value="CARDB"/>
    <property type="match status" value="7"/>
</dbReference>
<dbReference type="CDD" id="cd00041">
    <property type="entry name" value="CUB"/>
    <property type="match status" value="2"/>
</dbReference>
<keyword evidence="3" id="KW-0732">Signal</keyword>
<reference evidence="6" key="1">
    <citation type="submission" date="2017-06" db="EMBL/GenBank/DDBJ databases">
        <authorList>
            <person name="Varghese N."/>
            <person name="Submissions S."/>
        </authorList>
    </citation>
    <scope>NUCLEOTIDE SEQUENCE [LARGE SCALE GENOMIC DNA]</scope>
    <source>
        <strain evidence="6">DSM 28041</strain>
    </source>
</reference>
<name>A0A238WEC4_9BACT</name>
<keyword evidence="6" id="KW-1185">Reference proteome</keyword>
<dbReference type="InterPro" id="IPR013783">
    <property type="entry name" value="Ig-like_fold"/>
</dbReference>
<dbReference type="AlphaFoldDB" id="A0A238WEC4"/>
<dbReference type="InterPro" id="IPR035914">
    <property type="entry name" value="Sperma_CUB_dom_sf"/>
</dbReference>
<sequence>MVNAYAFFRRTAVGVGCWLVAMLCCLQSAVAQTYTLPASGTAAYTTCSGVLYDDGGPSNPYSPSANGTVTLTPATAGNKIRLQFNQFFMESGYDRLTIYDGSTTSAPVIGTYDYQNPGTVYATNSAGTLTLRFTSDSYSQYSGFAADIACVTTVPQADLAVQGASVQPLSVVPGTSLSVNCTVYNLSAATAQGSSVGYYLSSDPILDANDQLIGSSVGNTLAGNQSSYRTNSLTLPASTPTGSYYVLFVADYQNVVSESNEANNVASVSVSIVPPVTDLVIQQAYISTTSTAPGNVLGLSCNIVNQGNITANFSSVGFYLSTNTTLDANDQLLASAFGSQLSPSYSQYRTVSTNVPPGTAPGAYYILFVADYQGVVPESIETNNITAASIAVVPPSVDLVVSQAQLSLTTVMVGSAASISTTAYVSNQGNTSAAASNLGIYLSTDGTLSANDQLLTTGQISGLSAAERYYSYGQFALPSTLAAGTYYVLFAADYQNQVGETDETNNVRSVMLTVVTPSIDLTTTQPSATPTNVAPGNSFSVSSYASNQGNTLASSFSTGYYLSANSTLDATDVLIGSSTVSSVYASGYANVYGNATIPVGTPTGSYYILFVTDYLNQITETNETNNVTALPLTVVPAGIDFVISQPSLSRSSAGANTVLTAYATIYNQGTTTAAYSSIGFYLSTNTTFDASDVLLTSVASGSLGPNGYVSRSATFTIPSTVTAGSYYVLYVADHQAQVAETNETNNVSAVPLLVTAPFNGVVVPFSGTNTITTCSSTVYDHAGNDPYYDGANGALVINPGTVGAKVQLVFQSFSVESCCDRLTIYDGPNTQSPVLGYYSYNPGTVTATSTNTTGALTLHFTSDGSVTGSGFEASVLCVNGTNTGLQPDFVPSQPTVGTTAVAAGSSLSVSTQLRNQGTGAAASSPLGYYLSTNTTFESTDLLIGSNNGSAVLSGQSYVRSGQYTIPASIAPGTYYLLHVADPQNTVLESDETNNVVSNALTVTSALPDLLIAQPSLSASSALPGGTVNATCLLINQGDAMAASSTIGYYLSTDATWGSGDVLLTSGAVSSVTSGAVASAAASLRIPAGTPAGSYYVLFVADHLAAVSEGVEGNNVNFRPLSVTIVQSSRDEQLAGLTLAVYPNPTTASTGLKVAVGGDSKGKTVLLGLYNALGQRVAQQQVKLTGTPDPITFDTSGLSRGVYMLRVTGADLNATRRVVIE</sequence>
<dbReference type="EMBL" id="FZNS01000002">
    <property type="protein sequence ID" value="SNR44905.1"/>
    <property type="molecule type" value="Genomic_DNA"/>
</dbReference>
<dbReference type="Gene3D" id="2.60.40.10">
    <property type="entry name" value="Immunoglobulins"/>
    <property type="match status" value="7"/>
</dbReference>
<dbReference type="SUPFAM" id="SSF49854">
    <property type="entry name" value="Spermadhesin, CUB domain"/>
    <property type="match status" value="2"/>
</dbReference>
<evidence type="ECO:0000259" key="4">
    <source>
        <dbReference type="PROSITE" id="PS01180"/>
    </source>
</evidence>
<dbReference type="InterPro" id="IPR000859">
    <property type="entry name" value="CUB_dom"/>
</dbReference>
<keyword evidence="1" id="KW-0677">Repeat</keyword>
<evidence type="ECO:0000313" key="6">
    <source>
        <dbReference type="Proteomes" id="UP000198310"/>
    </source>
</evidence>
<protein>
    <submittedName>
        <fullName evidence="5">Por secretion system C-terminal sorting domain-containing protein</fullName>
    </submittedName>
</protein>
<feature type="chain" id="PRO_5012828083" evidence="3">
    <location>
        <begin position="32"/>
        <end position="1220"/>
    </location>
</feature>
<accession>A0A238WEC4</accession>
<gene>
    <name evidence="5" type="ORF">SAMN06269173_102523</name>
</gene>
<dbReference type="InterPro" id="IPR026444">
    <property type="entry name" value="Secre_tail"/>
</dbReference>
<dbReference type="Proteomes" id="UP000198310">
    <property type="component" value="Unassembled WGS sequence"/>
</dbReference>
<evidence type="ECO:0000313" key="5">
    <source>
        <dbReference type="EMBL" id="SNR44905.1"/>
    </source>
</evidence>
<dbReference type="PANTHER" id="PTHR24251">
    <property type="entry name" value="OVOCHYMASE-RELATED"/>
    <property type="match status" value="1"/>
</dbReference>
<dbReference type="SMART" id="SM00042">
    <property type="entry name" value="CUB"/>
    <property type="match status" value="2"/>
</dbReference>